<dbReference type="OrthoDB" id="10262962at2759"/>
<dbReference type="Proteomes" id="UP000016931">
    <property type="component" value="Unassembled WGS sequence"/>
</dbReference>
<sequence length="498" mass="54453">MMLTAQTVLSAAMNYYGQLPAFSTAACALAGLCSAQSQGESSQCTAMTNVSTAWYPPAQYAVNNLTSVLNGTGTYGFVFNTSQSPPDTVYNWCNMPHVNPTTYETPPEDYTLEYVEIIHRHHKRTPYADNTFPVEGYSWDCSDQGLFYGGKPLDPAGNLSAASYWSVFTSENNPFPQKGFSGSCQFPQITRQGLDDSHQHGVDLKAVYCGLLHFIPADFNSEITTYRVTNNVITSQVASMLIAGMYPAQAGEDTSLLIQANSIDSLEPKYSCPASSALFSSYGVGSNAPNWTAHLTESTALFERLDHLSGVDPNSTAWHQSFDHYFDNLSARLCHQKPLPCDLNSASDCVAQDEADTVFRLGEYEYSFLYRDASQSLAASVGSYGVWVAELAANLRQVGAGRRSVKYRHNVAHDGSVARVLSILQLDRMVWPGMGSEVVFELYSKEGCYFLRVLWGGRVLRSSHPAFGTMDMVPLATFLAYVDGIVGEKATKVPALCA</sequence>
<dbReference type="PANTHER" id="PTHR11567">
    <property type="entry name" value="ACID PHOSPHATASE-RELATED"/>
    <property type="match status" value="1"/>
</dbReference>
<keyword evidence="3" id="KW-1185">Reference proteome</keyword>
<evidence type="ECO:0000256" key="1">
    <source>
        <dbReference type="ARBA" id="ARBA00005375"/>
    </source>
</evidence>
<name>M3AST0_SPHMS</name>
<comment type="similarity">
    <text evidence="1">Belongs to the histidine acid phosphatase family.</text>
</comment>
<dbReference type="Pfam" id="PF00328">
    <property type="entry name" value="His_Phos_2"/>
    <property type="match status" value="1"/>
</dbReference>
<dbReference type="SUPFAM" id="SSF53254">
    <property type="entry name" value="Phosphoglycerate mutase-like"/>
    <property type="match status" value="1"/>
</dbReference>
<dbReference type="GO" id="GO:0016791">
    <property type="term" value="F:phosphatase activity"/>
    <property type="evidence" value="ECO:0007669"/>
    <property type="project" value="TreeGrafter"/>
</dbReference>
<dbReference type="PANTHER" id="PTHR11567:SF195">
    <property type="entry name" value="ACID PHOSPHATASE, PUTATIVE (AFU_ORTHOLOGUE AFUA_3G14570)-RELATED"/>
    <property type="match status" value="1"/>
</dbReference>
<dbReference type="OMA" id="RHNIAHD"/>
<dbReference type="HOGENOM" id="CLU_030126_0_0_1"/>
<reference evidence="2 3" key="1">
    <citation type="journal article" date="2012" name="PLoS Pathog.">
        <title>Diverse lifestyles and strategies of plant pathogenesis encoded in the genomes of eighteen Dothideomycetes fungi.</title>
        <authorList>
            <person name="Ohm R.A."/>
            <person name="Feau N."/>
            <person name="Henrissat B."/>
            <person name="Schoch C.L."/>
            <person name="Horwitz B.A."/>
            <person name="Barry K.W."/>
            <person name="Condon B.J."/>
            <person name="Copeland A.C."/>
            <person name="Dhillon B."/>
            <person name="Glaser F."/>
            <person name="Hesse C.N."/>
            <person name="Kosti I."/>
            <person name="LaButti K."/>
            <person name="Lindquist E.A."/>
            <person name="Lucas S."/>
            <person name="Salamov A.A."/>
            <person name="Bradshaw R.E."/>
            <person name="Ciuffetti L."/>
            <person name="Hamelin R.C."/>
            <person name="Kema G.H.J."/>
            <person name="Lawrence C."/>
            <person name="Scott J.A."/>
            <person name="Spatafora J.W."/>
            <person name="Turgeon B.G."/>
            <person name="de Wit P.J.G.M."/>
            <person name="Zhong S."/>
            <person name="Goodwin S.B."/>
            <person name="Grigoriev I.V."/>
        </authorList>
    </citation>
    <scope>NUCLEOTIDE SEQUENCE [LARGE SCALE GENOMIC DNA]</scope>
    <source>
        <strain evidence="2 3">SO2202</strain>
    </source>
</reference>
<dbReference type="InterPro" id="IPR029033">
    <property type="entry name" value="His_PPase_superfam"/>
</dbReference>
<dbReference type="RefSeq" id="XP_016756685.1">
    <property type="nucleotide sequence ID" value="XM_016907292.1"/>
</dbReference>
<proteinExistence type="inferred from homology"/>
<dbReference type="Gene3D" id="3.40.50.1240">
    <property type="entry name" value="Phosphoglycerate mutase-like"/>
    <property type="match status" value="1"/>
</dbReference>
<protein>
    <submittedName>
        <fullName evidence="2">Phosphoglycerate mutase-like protein</fullName>
    </submittedName>
</protein>
<dbReference type="InterPro" id="IPR000560">
    <property type="entry name" value="His_Pase_clade-2"/>
</dbReference>
<evidence type="ECO:0000313" key="2">
    <source>
        <dbReference type="EMBL" id="EMF08564.1"/>
    </source>
</evidence>
<accession>M3AST0</accession>
<dbReference type="eggNOG" id="ENOG502QSSD">
    <property type="taxonomic scope" value="Eukaryota"/>
</dbReference>
<dbReference type="AlphaFoldDB" id="M3AST0"/>
<dbReference type="InterPro" id="IPR050645">
    <property type="entry name" value="Histidine_acid_phosphatase"/>
</dbReference>
<gene>
    <name evidence="2" type="ORF">SEPMUDRAFT_152190</name>
</gene>
<dbReference type="EMBL" id="KB456271">
    <property type="protein sequence ID" value="EMF08564.1"/>
    <property type="molecule type" value="Genomic_DNA"/>
</dbReference>
<organism evidence="2 3">
    <name type="scientific">Sphaerulina musiva (strain SO2202)</name>
    <name type="common">Poplar stem canker fungus</name>
    <name type="synonym">Septoria musiva</name>
    <dbReference type="NCBI Taxonomy" id="692275"/>
    <lineage>
        <taxon>Eukaryota</taxon>
        <taxon>Fungi</taxon>
        <taxon>Dikarya</taxon>
        <taxon>Ascomycota</taxon>
        <taxon>Pezizomycotina</taxon>
        <taxon>Dothideomycetes</taxon>
        <taxon>Dothideomycetidae</taxon>
        <taxon>Mycosphaerellales</taxon>
        <taxon>Mycosphaerellaceae</taxon>
        <taxon>Sphaerulina</taxon>
    </lineage>
</organism>
<evidence type="ECO:0000313" key="3">
    <source>
        <dbReference type="Proteomes" id="UP000016931"/>
    </source>
</evidence>
<dbReference type="GeneID" id="27904429"/>